<dbReference type="SMART" id="SM00248">
    <property type="entry name" value="ANK"/>
    <property type="match status" value="5"/>
</dbReference>
<sequence length="290" mass="31420">MEAADQGAASTWSPLEPSQAPHSTFGSWMDTGTLEKARMLMRDMDYSRIIGQDEDGDTILHIYTAKGLREWAFAAAEKLRDLEKLDAKEHKGKTALLVAVTANQPDIVEDLLSFGADINACDVKGQSALHLAAHDGMTPLHCAAISHCVTMKALFACEMVDVNLQAKAAEKLSCVQVLLNAGASPLSQEIKSSKTVLHLAVKEGNVVLLHYLLSIPMHNVKDFVNMKAHGHTALHMAACLHGNPRQEEILRLLLSRGADPSIRNMENSLPAHLLQGGPEGDKPNESLLSL</sequence>
<dbReference type="Proteomes" id="UP000264820">
    <property type="component" value="Unplaced"/>
</dbReference>
<dbReference type="PROSITE" id="PS50297">
    <property type="entry name" value="ANK_REP_REGION"/>
    <property type="match status" value="2"/>
</dbReference>
<dbReference type="SUPFAM" id="SSF48403">
    <property type="entry name" value="Ankyrin repeat"/>
    <property type="match status" value="1"/>
</dbReference>
<dbReference type="GeneTree" id="ENSGT00940000153695"/>
<dbReference type="OMA" id="NACDVNG"/>
<dbReference type="PANTHER" id="PTHR24124:SF7">
    <property type="entry name" value="NF-KAPPA-B INHIBITOR DELTA"/>
    <property type="match status" value="1"/>
</dbReference>
<dbReference type="PROSITE" id="PS50088">
    <property type="entry name" value="ANK_REPEAT"/>
    <property type="match status" value="2"/>
</dbReference>
<dbReference type="PANTHER" id="PTHR24124">
    <property type="entry name" value="ANKYRIN REPEAT FAMILY A"/>
    <property type="match status" value="1"/>
</dbReference>
<name>A0A3Q2XYV4_HIPCM</name>
<dbReference type="STRING" id="109280.ENSHCOP00000010185"/>
<dbReference type="AlphaFoldDB" id="A0A3Q2XYV4"/>
<dbReference type="InterPro" id="IPR002110">
    <property type="entry name" value="Ankyrin_rpt"/>
</dbReference>
<dbReference type="PRINTS" id="PR01415">
    <property type="entry name" value="ANKYRIN"/>
</dbReference>
<reference evidence="5" key="2">
    <citation type="submission" date="2025-09" db="UniProtKB">
        <authorList>
            <consortium name="Ensembl"/>
        </authorList>
    </citation>
    <scope>IDENTIFICATION</scope>
</reference>
<keyword evidence="2 3" id="KW-0040">ANK repeat</keyword>
<keyword evidence="6" id="KW-1185">Reference proteome</keyword>
<feature type="repeat" description="ANK" evidence="3">
    <location>
        <begin position="229"/>
        <end position="265"/>
    </location>
</feature>
<dbReference type="Ensembl" id="ENSHCOT00000026094.1">
    <property type="protein sequence ID" value="ENSHCOP00000010185.1"/>
    <property type="gene ID" value="ENSHCOG00000012752.1"/>
</dbReference>
<evidence type="ECO:0000313" key="5">
    <source>
        <dbReference type="Ensembl" id="ENSHCOP00000010185.1"/>
    </source>
</evidence>
<feature type="region of interest" description="Disordered" evidence="4">
    <location>
        <begin position="1"/>
        <end position="29"/>
    </location>
</feature>
<feature type="repeat" description="ANK" evidence="3">
    <location>
        <begin position="91"/>
        <end position="123"/>
    </location>
</feature>
<evidence type="ECO:0000313" key="6">
    <source>
        <dbReference type="Proteomes" id="UP000264820"/>
    </source>
</evidence>
<reference evidence="5" key="1">
    <citation type="submission" date="2025-08" db="UniProtKB">
        <authorList>
            <consortium name="Ensembl"/>
        </authorList>
    </citation>
    <scope>IDENTIFICATION</scope>
</reference>
<proteinExistence type="predicted"/>
<evidence type="ECO:0000256" key="2">
    <source>
        <dbReference type="ARBA" id="ARBA00023043"/>
    </source>
</evidence>
<feature type="region of interest" description="Disordered" evidence="4">
    <location>
        <begin position="271"/>
        <end position="290"/>
    </location>
</feature>
<dbReference type="Gene3D" id="1.25.40.20">
    <property type="entry name" value="Ankyrin repeat-containing domain"/>
    <property type="match status" value="3"/>
</dbReference>
<protein>
    <submittedName>
        <fullName evidence="5">Uncharacterized protein</fullName>
    </submittedName>
</protein>
<organism evidence="5 6">
    <name type="scientific">Hippocampus comes</name>
    <name type="common">Tiger tail seahorse</name>
    <dbReference type="NCBI Taxonomy" id="109280"/>
    <lineage>
        <taxon>Eukaryota</taxon>
        <taxon>Metazoa</taxon>
        <taxon>Chordata</taxon>
        <taxon>Craniata</taxon>
        <taxon>Vertebrata</taxon>
        <taxon>Euteleostomi</taxon>
        <taxon>Actinopterygii</taxon>
        <taxon>Neopterygii</taxon>
        <taxon>Teleostei</taxon>
        <taxon>Neoteleostei</taxon>
        <taxon>Acanthomorphata</taxon>
        <taxon>Syngnathiaria</taxon>
        <taxon>Syngnathiformes</taxon>
        <taxon>Syngnathoidei</taxon>
        <taxon>Syngnathidae</taxon>
        <taxon>Hippocampus</taxon>
    </lineage>
</organism>
<dbReference type="GO" id="GO:0010468">
    <property type="term" value="P:regulation of gene expression"/>
    <property type="evidence" value="ECO:0007669"/>
    <property type="project" value="TreeGrafter"/>
</dbReference>
<evidence type="ECO:0000256" key="4">
    <source>
        <dbReference type="SAM" id="MobiDB-lite"/>
    </source>
</evidence>
<keyword evidence="1" id="KW-0677">Repeat</keyword>
<accession>A0A3Q2XYV4</accession>
<evidence type="ECO:0000256" key="1">
    <source>
        <dbReference type="ARBA" id="ARBA00022737"/>
    </source>
</evidence>
<evidence type="ECO:0000256" key="3">
    <source>
        <dbReference type="PROSITE-ProRule" id="PRU00023"/>
    </source>
</evidence>
<dbReference type="GO" id="GO:0005634">
    <property type="term" value="C:nucleus"/>
    <property type="evidence" value="ECO:0007669"/>
    <property type="project" value="TreeGrafter"/>
</dbReference>
<dbReference type="Pfam" id="PF12796">
    <property type="entry name" value="Ank_2"/>
    <property type="match status" value="2"/>
</dbReference>
<dbReference type="InterPro" id="IPR036770">
    <property type="entry name" value="Ankyrin_rpt-contain_sf"/>
</dbReference>